<keyword evidence="4" id="KW-1185">Reference proteome</keyword>
<dbReference type="GO" id="GO:0003676">
    <property type="term" value="F:nucleic acid binding"/>
    <property type="evidence" value="ECO:0007669"/>
    <property type="project" value="InterPro"/>
</dbReference>
<dbReference type="Pfam" id="PF02021">
    <property type="entry name" value="UPF0102"/>
    <property type="match status" value="1"/>
</dbReference>
<dbReference type="OrthoDB" id="9794876at2"/>
<dbReference type="InterPro" id="IPR003509">
    <property type="entry name" value="UPF0102_YraN-like"/>
</dbReference>
<dbReference type="Gene3D" id="3.40.1350.10">
    <property type="match status" value="1"/>
</dbReference>
<dbReference type="PANTHER" id="PTHR34039:SF1">
    <property type="entry name" value="UPF0102 PROTEIN YRAN"/>
    <property type="match status" value="1"/>
</dbReference>
<dbReference type="AlphaFoldDB" id="A0A4Z1BUA1"/>
<reference evidence="3 4" key="1">
    <citation type="submission" date="2019-04" db="EMBL/GenBank/DDBJ databases">
        <authorList>
            <person name="Park S."/>
            <person name="Yoon J.-H."/>
        </authorList>
    </citation>
    <scope>NUCLEOTIDE SEQUENCE [LARGE SCALE GENOMIC DNA]</scope>
    <source>
        <strain evidence="3 4">HJM-18</strain>
    </source>
</reference>
<evidence type="ECO:0000256" key="1">
    <source>
        <dbReference type="ARBA" id="ARBA00006738"/>
    </source>
</evidence>
<dbReference type="RefSeq" id="WP_135804517.1">
    <property type="nucleotide sequence ID" value="NZ_SRPF01000007.1"/>
</dbReference>
<dbReference type="HAMAP" id="MF_00048">
    <property type="entry name" value="UPF0102"/>
    <property type="match status" value="1"/>
</dbReference>
<evidence type="ECO:0000313" key="3">
    <source>
        <dbReference type="EMBL" id="TGN38137.1"/>
    </source>
</evidence>
<dbReference type="NCBIfam" id="TIGR00252">
    <property type="entry name" value="YraN family protein"/>
    <property type="match status" value="1"/>
</dbReference>
<accession>A0A4Z1BUA1</accession>
<dbReference type="CDD" id="cd20736">
    <property type="entry name" value="PoNe_Nuclease"/>
    <property type="match status" value="1"/>
</dbReference>
<dbReference type="InterPro" id="IPR011335">
    <property type="entry name" value="Restrct_endonuc-II-like"/>
</dbReference>
<dbReference type="PANTHER" id="PTHR34039">
    <property type="entry name" value="UPF0102 PROTEIN YRAN"/>
    <property type="match status" value="1"/>
</dbReference>
<protein>
    <recommendedName>
        <fullName evidence="2">UPF0102 protein E5Q11_16305</fullName>
    </recommendedName>
</protein>
<gene>
    <name evidence="3" type="ORF">E5Q11_16305</name>
</gene>
<evidence type="ECO:0000256" key="2">
    <source>
        <dbReference type="HAMAP-Rule" id="MF_00048"/>
    </source>
</evidence>
<proteinExistence type="inferred from homology"/>
<comment type="caution">
    <text evidence="3">The sequence shown here is derived from an EMBL/GenBank/DDBJ whole genome shotgun (WGS) entry which is preliminary data.</text>
</comment>
<dbReference type="InterPro" id="IPR011856">
    <property type="entry name" value="tRNA_endonuc-like_dom_sf"/>
</dbReference>
<dbReference type="EMBL" id="SRPF01000007">
    <property type="protein sequence ID" value="TGN38137.1"/>
    <property type="molecule type" value="Genomic_DNA"/>
</dbReference>
<sequence>MDSDRPSRKATGDHAEGVAARYLFTKGIQVLERNVYNRGGEIDLIGRDPDDTLVFFEVRYRGAGSLAGAAESITPTKQKRLIKAVQFYLHRHKLWDAPCRIDVVAIAPGEHQKYRIQWIKNAIQA</sequence>
<comment type="similarity">
    <text evidence="1 2">Belongs to the UPF0102 family.</text>
</comment>
<dbReference type="SUPFAM" id="SSF52980">
    <property type="entry name" value="Restriction endonuclease-like"/>
    <property type="match status" value="1"/>
</dbReference>
<name>A0A4Z1BUA1_9GAMM</name>
<evidence type="ECO:0000313" key="4">
    <source>
        <dbReference type="Proteomes" id="UP000298325"/>
    </source>
</evidence>
<dbReference type="Proteomes" id="UP000298325">
    <property type="component" value="Unassembled WGS sequence"/>
</dbReference>
<organism evidence="3 4">
    <name type="scientific">Marinobacter confluentis</name>
    <dbReference type="NCBI Taxonomy" id="1697557"/>
    <lineage>
        <taxon>Bacteria</taxon>
        <taxon>Pseudomonadati</taxon>
        <taxon>Pseudomonadota</taxon>
        <taxon>Gammaproteobacteria</taxon>
        <taxon>Pseudomonadales</taxon>
        <taxon>Marinobacteraceae</taxon>
        <taxon>Marinobacter</taxon>
    </lineage>
</organism>
<dbReference type="NCBIfam" id="NF009150">
    <property type="entry name" value="PRK12497.1-3"/>
    <property type="match status" value="1"/>
</dbReference>